<dbReference type="InterPro" id="IPR013103">
    <property type="entry name" value="RVT_2"/>
</dbReference>
<comment type="caution">
    <text evidence="3">The sequence shown here is derived from an EMBL/GenBank/DDBJ whole genome shotgun (WGS) entry which is preliminary data.</text>
</comment>
<keyword evidence="1" id="KW-0732">Signal</keyword>
<feature type="domain" description="Reverse transcriptase Ty1/copia-type" evidence="2">
    <location>
        <begin position="2"/>
        <end position="56"/>
    </location>
</feature>
<gene>
    <name evidence="3" type="ORF">V6N12_050401</name>
</gene>
<evidence type="ECO:0000256" key="1">
    <source>
        <dbReference type="SAM" id="SignalP"/>
    </source>
</evidence>
<protein>
    <recommendedName>
        <fullName evidence="2">Reverse transcriptase Ty1/copia-type domain-containing protein</fullName>
    </recommendedName>
</protein>
<evidence type="ECO:0000313" key="4">
    <source>
        <dbReference type="Proteomes" id="UP001472677"/>
    </source>
</evidence>
<accession>A0ABR2GC97</accession>
<dbReference type="EMBL" id="JBBPBM010000001">
    <property type="protein sequence ID" value="KAK8600548.1"/>
    <property type="molecule type" value="Genomic_DNA"/>
</dbReference>
<reference evidence="3 4" key="1">
    <citation type="journal article" date="2024" name="G3 (Bethesda)">
        <title>Genome assembly of Hibiscus sabdariffa L. provides insights into metabolisms of medicinal natural products.</title>
        <authorList>
            <person name="Kim T."/>
        </authorList>
    </citation>
    <scope>NUCLEOTIDE SEQUENCE [LARGE SCALE GENOMIC DNA]</scope>
    <source>
        <strain evidence="3">TK-2024</strain>
        <tissue evidence="3">Old leaves</tissue>
    </source>
</reference>
<evidence type="ECO:0000313" key="3">
    <source>
        <dbReference type="EMBL" id="KAK8600548.1"/>
    </source>
</evidence>
<organism evidence="3 4">
    <name type="scientific">Hibiscus sabdariffa</name>
    <name type="common">roselle</name>
    <dbReference type="NCBI Taxonomy" id="183260"/>
    <lineage>
        <taxon>Eukaryota</taxon>
        <taxon>Viridiplantae</taxon>
        <taxon>Streptophyta</taxon>
        <taxon>Embryophyta</taxon>
        <taxon>Tracheophyta</taxon>
        <taxon>Spermatophyta</taxon>
        <taxon>Magnoliopsida</taxon>
        <taxon>eudicotyledons</taxon>
        <taxon>Gunneridae</taxon>
        <taxon>Pentapetalae</taxon>
        <taxon>rosids</taxon>
        <taxon>malvids</taxon>
        <taxon>Malvales</taxon>
        <taxon>Malvaceae</taxon>
        <taxon>Malvoideae</taxon>
        <taxon>Hibiscus</taxon>
    </lineage>
</organism>
<evidence type="ECO:0000259" key="2">
    <source>
        <dbReference type="Pfam" id="PF07727"/>
    </source>
</evidence>
<feature type="chain" id="PRO_5046655511" description="Reverse transcriptase Ty1/copia-type domain-containing protein" evidence="1">
    <location>
        <begin position="22"/>
        <end position="97"/>
    </location>
</feature>
<proteinExistence type="predicted"/>
<name>A0ABR2GC97_9ROSI</name>
<keyword evidence="4" id="KW-1185">Reference proteome</keyword>
<feature type="signal peptide" evidence="1">
    <location>
        <begin position="1"/>
        <end position="21"/>
    </location>
</feature>
<sequence>MFKSIKILLAITVFLDYEIWQMDIKTAFLNGKLEEDVYMTQPEGFVAPENAGKANQGEGHWVAVKNILKYLRRTKDTFLVYRGEEELSIKGYTDASF</sequence>
<dbReference type="Proteomes" id="UP001472677">
    <property type="component" value="Unassembled WGS sequence"/>
</dbReference>
<dbReference type="Pfam" id="PF07727">
    <property type="entry name" value="RVT_2"/>
    <property type="match status" value="1"/>
</dbReference>